<protein>
    <submittedName>
        <fullName evidence="4">Methyl-accepting chemotaxis protein</fullName>
    </submittedName>
</protein>
<dbReference type="PROSITE" id="PS50111">
    <property type="entry name" value="CHEMOTAXIS_TRANSDUC_2"/>
    <property type="match status" value="1"/>
</dbReference>
<evidence type="ECO:0000313" key="5">
    <source>
        <dbReference type="Proteomes" id="UP000518605"/>
    </source>
</evidence>
<dbReference type="PANTHER" id="PTHR32089:SF114">
    <property type="entry name" value="METHYL-ACCEPTING CHEMOTAXIS PROTEIN MCPB"/>
    <property type="match status" value="1"/>
</dbReference>
<dbReference type="GO" id="GO:0007165">
    <property type="term" value="P:signal transduction"/>
    <property type="evidence" value="ECO:0007669"/>
    <property type="project" value="UniProtKB-KW"/>
</dbReference>
<dbReference type="SMART" id="SM00283">
    <property type="entry name" value="MA"/>
    <property type="match status" value="1"/>
</dbReference>
<evidence type="ECO:0000313" key="4">
    <source>
        <dbReference type="EMBL" id="MBB3155439.1"/>
    </source>
</evidence>
<dbReference type="CDD" id="cd11386">
    <property type="entry name" value="MCP_signal"/>
    <property type="match status" value="1"/>
</dbReference>
<gene>
    <name evidence="4" type="ORF">FHS16_005547</name>
</gene>
<dbReference type="Pfam" id="PF00015">
    <property type="entry name" value="MCPsignal"/>
    <property type="match status" value="1"/>
</dbReference>
<dbReference type="AlphaFoldDB" id="A0A7W5GCI3"/>
<organism evidence="4 5">
    <name type="scientific">Paenibacillus endophyticus</name>
    <dbReference type="NCBI Taxonomy" id="1294268"/>
    <lineage>
        <taxon>Bacteria</taxon>
        <taxon>Bacillati</taxon>
        <taxon>Bacillota</taxon>
        <taxon>Bacilli</taxon>
        <taxon>Bacillales</taxon>
        <taxon>Paenibacillaceae</taxon>
        <taxon>Paenibacillus</taxon>
    </lineage>
</organism>
<accession>A0A7W5GCI3</accession>
<dbReference type="SUPFAM" id="SSF58104">
    <property type="entry name" value="Methyl-accepting chemotaxis protein (MCP) signaling domain"/>
    <property type="match status" value="1"/>
</dbReference>
<feature type="domain" description="Methyl-accepting transducer" evidence="3">
    <location>
        <begin position="83"/>
        <end position="319"/>
    </location>
</feature>
<dbReference type="Gene3D" id="1.10.287.950">
    <property type="entry name" value="Methyl-accepting chemotaxis protein"/>
    <property type="match status" value="1"/>
</dbReference>
<reference evidence="4 5" key="1">
    <citation type="submission" date="2020-08" db="EMBL/GenBank/DDBJ databases">
        <title>Genomic Encyclopedia of Type Strains, Phase III (KMG-III): the genomes of soil and plant-associated and newly described type strains.</title>
        <authorList>
            <person name="Whitman W."/>
        </authorList>
    </citation>
    <scope>NUCLEOTIDE SEQUENCE [LARGE SCALE GENOMIC DNA]</scope>
    <source>
        <strain evidence="4 5">CECT 8234</strain>
    </source>
</reference>
<dbReference type="RefSeq" id="WP_183570110.1">
    <property type="nucleotide sequence ID" value="NZ_CBCSLB010000023.1"/>
</dbReference>
<dbReference type="GO" id="GO:0016020">
    <property type="term" value="C:membrane"/>
    <property type="evidence" value="ECO:0007669"/>
    <property type="project" value="InterPro"/>
</dbReference>
<evidence type="ECO:0000256" key="2">
    <source>
        <dbReference type="PROSITE-ProRule" id="PRU00284"/>
    </source>
</evidence>
<dbReference type="EMBL" id="JACHXW010000024">
    <property type="protein sequence ID" value="MBB3155439.1"/>
    <property type="molecule type" value="Genomic_DNA"/>
</dbReference>
<dbReference type="Proteomes" id="UP000518605">
    <property type="component" value="Unassembled WGS sequence"/>
</dbReference>
<comment type="caution">
    <text evidence="4">The sequence shown here is derived from an EMBL/GenBank/DDBJ whole genome shotgun (WGS) entry which is preliminary data.</text>
</comment>
<dbReference type="PANTHER" id="PTHR32089">
    <property type="entry name" value="METHYL-ACCEPTING CHEMOTAXIS PROTEIN MCPB"/>
    <property type="match status" value="1"/>
</dbReference>
<evidence type="ECO:0000256" key="1">
    <source>
        <dbReference type="ARBA" id="ARBA00023224"/>
    </source>
</evidence>
<name>A0A7W5GCI3_9BACL</name>
<dbReference type="InterPro" id="IPR004089">
    <property type="entry name" value="MCPsignal_dom"/>
</dbReference>
<sequence>MIAKGKALKILKVIKRGYLLLIGKRHIDGLSAEFSKDDANLSAQTEIAGDATTHLSRAHRLAIMELVDSTDQIASYSDELSATTTESSRGMSAIKFSTEQISQGSVQIATFSDESTRSMEEMAEGISRIAEASAIVYEASMQSAVEAEEGNISLQSVMIQMNSITESVNESDKLIHSLGESSNKIREIIAYISGIASQTNLLSLNAAIEAAHAGEQGRGFAVVAGEVKKLAEQSSKAAKQITHILEDIRYKNEQSIRAMSDVRNEVSTGVQKVTETSDAFQKILSGARHVTEQIHDVSAVAEQLSASSEEIAASVAEMNHVSQTTALNVGKVLNATEEQLGSIEEIAALGEHLNLLNQDLRDKMSKFLE</sequence>
<proteinExistence type="predicted"/>
<evidence type="ECO:0000259" key="3">
    <source>
        <dbReference type="PROSITE" id="PS50111"/>
    </source>
</evidence>
<keyword evidence="1 2" id="KW-0807">Transducer</keyword>
<keyword evidence="5" id="KW-1185">Reference proteome</keyword>